<dbReference type="PRINTS" id="PR01438">
    <property type="entry name" value="UNVRSLSTRESS"/>
</dbReference>
<evidence type="ECO:0000313" key="4">
    <source>
        <dbReference type="EMBL" id="BBK25304.1"/>
    </source>
</evidence>
<dbReference type="EMBL" id="AP019697">
    <property type="protein sequence ID" value="BBK25304.1"/>
    <property type="molecule type" value="Genomic_DNA"/>
</dbReference>
<evidence type="ECO:0000256" key="2">
    <source>
        <dbReference type="PIRNR" id="PIRNR006276"/>
    </source>
</evidence>
<dbReference type="Pfam" id="PF00582">
    <property type="entry name" value="Usp"/>
    <property type="match status" value="1"/>
</dbReference>
<dbReference type="PANTHER" id="PTHR46268">
    <property type="entry name" value="STRESS RESPONSE PROTEIN NHAX"/>
    <property type="match status" value="1"/>
</dbReference>
<dbReference type="AlphaFoldDB" id="A0A8D4UUS2"/>
<keyword evidence="2" id="KW-0963">Cytoplasm</keyword>
<protein>
    <recommendedName>
        <fullName evidence="2">Universal stress protein</fullName>
    </recommendedName>
</protein>
<dbReference type="InterPro" id="IPR014729">
    <property type="entry name" value="Rossmann-like_a/b/a_fold"/>
</dbReference>
<dbReference type="GeneID" id="92716465"/>
<sequence length="142" mass="15303">MEFKKILVPVDGSEAAGNALHYAVNMARNHGSSITLISVVDANDLLRETNDVMLTDEFMETLKVEGKEIVAQAAKDIPEEIPHDEVTVLGTPGYLIAKHAEEEGVDLIVMGNSGKGAFSSFVTGSVSQYVIHHVKCPVLIVK</sequence>
<feature type="domain" description="UspA" evidence="3">
    <location>
        <begin position="3"/>
        <end position="142"/>
    </location>
</feature>
<proteinExistence type="inferred from homology"/>
<evidence type="ECO:0000259" key="3">
    <source>
        <dbReference type="Pfam" id="PF00582"/>
    </source>
</evidence>
<dbReference type="GO" id="GO:0005737">
    <property type="term" value="C:cytoplasm"/>
    <property type="evidence" value="ECO:0007669"/>
    <property type="project" value="UniProtKB-SubCell"/>
</dbReference>
<name>A0A8D4UUS2_9FIRM</name>
<dbReference type="Proteomes" id="UP000320585">
    <property type="component" value="Chromosome"/>
</dbReference>
<dbReference type="KEGG" id="dho:Dia5BBH33_12390"/>
<dbReference type="InterPro" id="IPR006016">
    <property type="entry name" value="UspA"/>
</dbReference>
<dbReference type="SUPFAM" id="SSF52402">
    <property type="entry name" value="Adenine nucleotide alpha hydrolases-like"/>
    <property type="match status" value="1"/>
</dbReference>
<keyword evidence="5" id="KW-1185">Reference proteome</keyword>
<dbReference type="PIRSF" id="PIRSF006276">
    <property type="entry name" value="UspA"/>
    <property type="match status" value="1"/>
</dbReference>
<accession>A0A8D4UUS2</accession>
<gene>
    <name evidence="4" type="ORF">Dia5BBH33_12390</name>
</gene>
<evidence type="ECO:0000256" key="1">
    <source>
        <dbReference type="ARBA" id="ARBA00008791"/>
    </source>
</evidence>
<comment type="subcellular location">
    <subcellularLocation>
        <location evidence="2">Cytoplasm</location>
    </subcellularLocation>
</comment>
<dbReference type="InterPro" id="IPR006015">
    <property type="entry name" value="Universal_stress_UspA"/>
</dbReference>
<reference evidence="5" key="1">
    <citation type="submission" date="2019-05" db="EMBL/GenBank/DDBJ databases">
        <title>Complete genome sequencing of Dialister sp. strain 5BBH33.</title>
        <authorList>
            <person name="Sakamoto M."/>
            <person name="Murakami T."/>
            <person name="Mori H."/>
        </authorList>
    </citation>
    <scope>NUCLEOTIDE SEQUENCE [LARGE SCALE GENOMIC DNA]</scope>
    <source>
        <strain evidence="5">5BBH33</strain>
    </source>
</reference>
<dbReference type="RefSeq" id="WP_022381844.1">
    <property type="nucleotide sequence ID" value="NZ_AP019697.1"/>
</dbReference>
<evidence type="ECO:0000313" key="5">
    <source>
        <dbReference type="Proteomes" id="UP000320585"/>
    </source>
</evidence>
<dbReference type="CDD" id="cd00293">
    <property type="entry name" value="USP-like"/>
    <property type="match status" value="1"/>
</dbReference>
<dbReference type="PANTHER" id="PTHR46268:SF6">
    <property type="entry name" value="UNIVERSAL STRESS PROTEIN UP12"/>
    <property type="match status" value="1"/>
</dbReference>
<organism evidence="4 5">
    <name type="scientific">Dialister hominis</name>
    <dbReference type="NCBI Taxonomy" id="2582419"/>
    <lineage>
        <taxon>Bacteria</taxon>
        <taxon>Bacillati</taxon>
        <taxon>Bacillota</taxon>
        <taxon>Negativicutes</taxon>
        <taxon>Veillonellales</taxon>
        <taxon>Veillonellaceae</taxon>
        <taxon>Dialister</taxon>
    </lineage>
</organism>
<comment type="similarity">
    <text evidence="1 2">Belongs to the universal stress protein A family.</text>
</comment>
<dbReference type="Gene3D" id="3.40.50.620">
    <property type="entry name" value="HUPs"/>
    <property type="match status" value="1"/>
</dbReference>